<dbReference type="Proteomes" id="UP000270094">
    <property type="component" value="Unassembled WGS sequence"/>
</dbReference>
<reference evidence="1 2" key="1">
    <citation type="submission" date="2018-11" db="EMBL/GenBank/DDBJ databases">
        <authorList>
            <consortium name="Pathogen Informatics"/>
        </authorList>
    </citation>
    <scope>NUCLEOTIDE SEQUENCE [LARGE SCALE GENOMIC DNA]</scope>
</reference>
<accession>A0A3P7IPJ8</accession>
<proteinExistence type="predicted"/>
<gene>
    <name evidence="1" type="ORF">SVUK_LOCUS6964</name>
</gene>
<dbReference type="AlphaFoldDB" id="A0A3P7IPJ8"/>
<evidence type="ECO:0000313" key="1">
    <source>
        <dbReference type="EMBL" id="VDM71966.1"/>
    </source>
</evidence>
<protein>
    <submittedName>
        <fullName evidence="1">Uncharacterized protein</fullName>
    </submittedName>
</protein>
<name>A0A3P7IPJ8_STRVU</name>
<evidence type="ECO:0000313" key="2">
    <source>
        <dbReference type="Proteomes" id="UP000270094"/>
    </source>
</evidence>
<sequence>MSNEPLKSFEETLAYNNTIDEAFRGKVNITLKEDAVESRTKEMRKVFQKTWKQHAALQVSFHGNIRSVEKFEWKCLLARVK</sequence>
<dbReference type="EMBL" id="UYYB01022944">
    <property type="protein sequence ID" value="VDM71966.1"/>
    <property type="molecule type" value="Genomic_DNA"/>
</dbReference>
<organism evidence="1 2">
    <name type="scientific">Strongylus vulgaris</name>
    <name type="common">Blood worm</name>
    <dbReference type="NCBI Taxonomy" id="40348"/>
    <lineage>
        <taxon>Eukaryota</taxon>
        <taxon>Metazoa</taxon>
        <taxon>Ecdysozoa</taxon>
        <taxon>Nematoda</taxon>
        <taxon>Chromadorea</taxon>
        <taxon>Rhabditida</taxon>
        <taxon>Rhabditina</taxon>
        <taxon>Rhabditomorpha</taxon>
        <taxon>Strongyloidea</taxon>
        <taxon>Strongylidae</taxon>
        <taxon>Strongylus</taxon>
    </lineage>
</organism>
<keyword evidence="2" id="KW-1185">Reference proteome</keyword>